<accession>A0A7J8L917</accession>
<protein>
    <recommendedName>
        <fullName evidence="3">DUF4283 domain-containing protein</fullName>
    </recommendedName>
</protein>
<dbReference type="PANTHER" id="PTHR31286:SF173">
    <property type="entry name" value="DUF4283 DOMAIN-CONTAINING PROTEIN"/>
    <property type="match status" value="1"/>
</dbReference>
<dbReference type="PANTHER" id="PTHR31286">
    <property type="entry name" value="GLYCINE-RICH CELL WALL STRUCTURAL PROTEIN 1.8-LIKE"/>
    <property type="match status" value="1"/>
</dbReference>
<sequence length="343" mass="38204">MATIVVLKLLGCYIRYNVLQNRVSSLWWPNSPFQLMDIENGYCLAKFQNKDDFEKPYPSTVQAWIKLPGLLGFLYKWKVLEEIEGLIGKVAKLDFNTNNSLRGKFARMAMYVNLDKHLISQVLINDTMQRVEYESLLVEDKDTVGSSSHATLIGPTDEEHFLNDTSLSTFNKVQPVKALGKQTIFFNESNLASNIVDHSDKNQNDLMLTDFYDAIKLVNLMEIRDVDGDEGKVNSLGLVSPFMIHTNPIFAGPIGSEIPLQDGVLDSGRHLTINFKVNSTSASKKYLKGNNYLGVVKGTPVGKGCGSGGKVDLNRNNNLYNKTIRGSGKKFKATGNSRVPLLD</sequence>
<reference evidence="1 2" key="1">
    <citation type="journal article" date="2019" name="Genome Biol. Evol.">
        <title>Insights into the evolution of the New World diploid cottons (Gossypium, subgenus Houzingenia) based on genome sequencing.</title>
        <authorList>
            <person name="Grover C.E."/>
            <person name="Arick M.A. 2nd"/>
            <person name="Thrash A."/>
            <person name="Conover J.L."/>
            <person name="Sanders W.S."/>
            <person name="Peterson D.G."/>
            <person name="Frelichowski J.E."/>
            <person name="Scheffler J.A."/>
            <person name="Scheffler B.E."/>
            <person name="Wendel J.F."/>
        </authorList>
    </citation>
    <scope>NUCLEOTIDE SEQUENCE [LARGE SCALE GENOMIC DNA]</scope>
    <source>
        <strain evidence="1">157</strain>
        <tissue evidence="1">Leaf</tissue>
    </source>
</reference>
<evidence type="ECO:0000313" key="2">
    <source>
        <dbReference type="Proteomes" id="UP000593572"/>
    </source>
</evidence>
<evidence type="ECO:0008006" key="3">
    <source>
        <dbReference type="Google" id="ProtNLM"/>
    </source>
</evidence>
<comment type="caution">
    <text evidence="1">The sequence shown here is derived from an EMBL/GenBank/DDBJ whole genome shotgun (WGS) entry which is preliminary data.</text>
</comment>
<name>A0A7J8L917_9ROSI</name>
<proteinExistence type="predicted"/>
<gene>
    <name evidence="1" type="ORF">Golob_019993</name>
</gene>
<evidence type="ECO:0000313" key="1">
    <source>
        <dbReference type="EMBL" id="MBA0548930.1"/>
    </source>
</evidence>
<keyword evidence="2" id="KW-1185">Reference proteome</keyword>
<organism evidence="1 2">
    <name type="scientific">Gossypium lobatum</name>
    <dbReference type="NCBI Taxonomy" id="34289"/>
    <lineage>
        <taxon>Eukaryota</taxon>
        <taxon>Viridiplantae</taxon>
        <taxon>Streptophyta</taxon>
        <taxon>Embryophyta</taxon>
        <taxon>Tracheophyta</taxon>
        <taxon>Spermatophyta</taxon>
        <taxon>Magnoliopsida</taxon>
        <taxon>eudicotyledons</taxon>
        <taxon>Gunneridae</taxon>
        <taxon>Pentapetalae</taxon>
        <taxon>rosids</taxon>
        <taxon>malvids</taxon>
        <taxon>Malvales</taxon>
        <taxon>Malvaceae</taxon>
        <taxon>Malvoideae</taxon>
        <taxon>Gossypium</taxon>
    </lineage>
</organism>
<dbReference type="EMBL" id="JABEZX010000001">
    <property type="protein sequence ID" value="MBA0548930.1"/>
    <property type="molecule type" value="Genomic_DNA"/>
</dbReference>
<dbReference type="InterPro" id="IPR040256">
    <property type="entry name" value="At4g02000-like"/>
</dbReference>
<dbReference type="AlphaFoldDB" id="A0A7J8L917"/>
<dbReference type="Proteomes" id="UP000593572">
    <property type="component" value="Unassembled WGS sequence"/>
</dbReference>